<dbReference type="Gene3D" id="3.40.50.2000">
    <property type="entry name" value="Glycogen Phosphorylase B"/>
    <property type="match status" value="2"/>
</dbReference>
<feature type="domain" description="Glycosyltransferase subfamily 4-like N-terminal" evidence="1">
    <location>
        <begin position="17"/>
        <end position="222"/>
    </location>
</feature>
<reference evidence="2" key="1">
    <citation type="submission" date="2017-04" db="EMBL/GenBank/DDBJ databases">
        <title>Genome deletions in a multicellular cyanobacterial endosymbiont for morphological adaptation in marine diatoms.</title>
        <authorList>
            <person name="Wang Y."/>
            <person name="Gao H."/>
            <person name="Li R."/>
            <person name="Xu X."/>
        </authorList>
    </citation>
    <scope>NUCLEOTIDE SEQUENCE</scope>
    <source>
        <strain evidence="2">FACHB 800</strain>
    </source>
</reference>
<dbReference type="EMBL" id="CP021056">
    <property type="protein sequence ID" value="QXE21333.1"/>
    <property type="molecule type" value="Genomic_DNA"/>
</dbReference>
<sequence length="413" mass="46679">MRILMLSSTFPYPPSRGGTEIRTFNLLKYLQQNHDVTLVTQYNKGLSDDEVAQLRSYVSELNIFPLPPDPQSKDSVRGLLAKAGRFMESVTKATPPNVLHRYSPEIQDFVDSCVQAKKYDVITCEHSVNEIYIRPEFREQVNTVIDVHSSVYGWIRDHLEMGAAQNALRDRLYLTLVLKRYEQRYCSKFSQIVVTTEDDRQEFLKLRPDLDIQVIPNGVDLELFPYRSQDPGGHSLIFVGAMDASHNIDAARFFASVVFPELKTRYPDATFSIVGARPTPEVYTLEKIPGVKVLGRVPAVVDYLHQSTVCVVPLRTGFGIKNKTLEAMAAGIPIVGSDRGLEGLAVDSHQEPLRALRANQPQEYITAICQLFEQPKLREELSHNGRYLVESQFTWEIAGQCYEQVCLAGQNPL</sequence>
<gene>
    <name evidence="2" type="ORF">B6N60_00006</name>
</gene>
<dbReference type="RefSeq" id="WP_190605440.1">
    <property type="nucleotide sequence ID" value="NZ_CP021056.1"/>
</dbReference>
<protein>
    <recommendedName>
        <fullName evidence="1">Glycosyltransferase subfamily 4-like N-terminal domain-containing protein</fullName>
    </recommendedName>
</protein>
<accession>A0A975T374</accession>
<evidence type="ECO:0000259" key="1">
    <source>
        <dbReference type="Pfam" id="PF13439"/>
    </source>
</evidence>
<dbReference type="PANTHER" id="PTHR12526">
    <property type="entry name" value="GLYCOSYLTRANSFERASE"/>
    <property type="match status" value="1"/>
</dbReference>
<dbReference type="Pfam" id="PF13439">
    <property type="entry name" value="Glyco_transf_4"/>
    <property type="match status" value="1"/>
</dbReference>
<dbReference type="CDD" id="cd03801">
    <property type="entry name" value="GT4_PimA-like"/>
    <property type="match status" value="1"/>
</dbReference>
<evidence type="ECO:0000313" key="3">
    <source>
        <dbReference type="Proteomes" id="UP000683511"/>
    </source>
</evidence>
<dbReference type="GO" id="GO:0016757">
    <property type="term" value="F:glycosyltransferase activity"/>
    <property type="evidence" value="ECO:0007669"/>
    <property type="project" value="TreeGrafter"/>
</dbReference>
<organism evidence="2 3">
    <name type="scientific">Richelia sinica FACHB-800</name>
    <dbReference type="NCBI Taxonomy" id="1357546"/>
    <lineage>
        <taxon>Bacteria</taxon>
        <taxon>Bacillati</taxon>
        <taxon>Cyanobacteriota</taxon>
        <taxon>Cyanophyceae</taxon>
        <taxon>Nostocales</taxon>
        <taxon>Nostocaceae</taxon>
        <taxon>Richelia</taxon>
    </lineage>
</organism>
<dbReference type="KEGG" id="rsin:B6N60_00006"/>
<name>A0A975T374_9NOST</name>
<keyword evidence="3" id="KW-1185">Reference proteome</keyword>
<dbReference type="SUPFAM" id="SSF53756">
    <property type="entry name" value="UDP-Glycosyltransferase/glycogen phosphorylase"/>
    <property type="match status" value="1"/>
</dbReference>
<dbReference type="AlphaFoldDB" id="A0A975T374"/>
<dbReference type="Proteomes" id="UP000683511">
    <property type="component" value="Chromosome"/>
</dbReference>
<dbReference type="Pfam" id="PF13692">
    <property type="entry name" value="Glyco_trans_1_4"/>
    <property type="match status" value="1"/>
</dbReference>
<dbReference type="PANTHER" id="PTHR12526:SF600">
    <property type="entry name" value="GLYCOSYL TRANSFERASE GROUP 1"/>
    <property type="match status" value="1"/>
</dbReference>
<evidence type="ECO:0000313" key="2">
    <source>
        <dbReference type="EMBL" id="QXE21333.1"/>
    </source>
</evidence>
<proteinExistence type="predicted"/>
<dbReference type="InterPro" id="IPR028098">
    <property type="entry name" value="Glyco_trans_4-like_N"/>
</dbReference>